<sequence>MTNPQKEFYTHVVGGNNTSSLLYNSKWVNFNSSLMWSDHNEKDRLKEWDNTSSWPSSYGSYDNDEEKETKKSNRNNDYINKDVENGPTRNRKGGDDHQEAIAEGRRDSGQSRRGCFLPSSAPTISSFSYSTSSPASHSLLVTMEDLERWRRKTEALTRLPPSGKPDKETKHNIEAAGKKQNCNNTSFCGTKHFLPDTAATGAASCFNRVEERMETVLTSSQRLSLLQLELARIGGGRGKGNGCTSSTSSRRRTRAAKGA</sequence>
<feature type="compositionally biased region" description="Basic residues" evidence="1">
    <location>
        <begin position="249"/>
        <end position="259"/>
    </location>
</feature>
<gene>
    <name evidence="2" type="ORF">TDUB1175_LOCUS14650</name>
</gene>
<name>A0A7R9W803_9STRA</name>
<evidence type="ECO:0000313" key="2">
    <source>
        <dbReference type="EMBL" id="CAD8315857.1"/>
    </source>
</evidence>
<proteinExistence type="predicted"/>
<reference evidence="2" key="1">
    <citation type="submission" date="2021-01" db="EMBL/GenBank/DDBJ databases">
        <authorList>
            <person name="Corre E."/>
            <person name="Pelletier E."/>
            <person name="Niang G."/>
            <person name="Scheremetjew M."/>
            <person name="Finn R."/>
            <person name="Kale V."/>
            <person name="Holt S."/>
            <person name="Cochrane G."/>
            <person name="Meng A."/>
            <person name="Brown T."/>
            <person name="Cohen L."/>
        </authorList>
    </citation>
    <scope>NUCLEOTIDE SEQUENCE</scope>
    <source>
        <strain evidence="2">CCMP147</strain>
    </source>
</reference>
<feature type="region of interest" description="Disordered" evidence="1">
    <location>
        <begin position="45"/>
        <end position="97"/>
    </location>
</feature>
<accession>A0A7R9W803</accession>
<feature type="compositionally biased region" description="Polar residues" evidence="1">
    <location>
        <begin position="50"/>
        <end position="60"/>
    </location>
</feature>
<dbReference type="AlphaFoldDB" id="A0A7R9W803"/>
<evidence type="ECO:0000256" key="1">
    <source>
        <dbReference type="SAM" id="MobiDB-lite"/>
    </source>
</evidence>
<dbReference type="EMBL" id="HBED01029318">
    <property type="protein sequence ID" value="CAD8315857.1"/>
    <property type="molecule type" value="Transcribed_RNA"/>
</dbReference>
<feature type="region of interest" description="Disordered" evidence="1">
    <location>
        <begin position="236"/>
        <end position="259"/>
    </location>
</feature>
<protein>
    <submittedName>
        <fullName evidence="2">Uncharacterized protein</fullName>
    </submittedName>
</protein>
<organism evidence="2">
    <name type="scientific">Pseudictyota dubia</name>
    <dbReference type="NCBI Taxonomy" id="2749911"/>
    <lineage>
        <taxon>Eukaryota</taxon>
        <taxon>Sar</taxon>
        <taxon>Stramenopiles</taxon>
        <taxon>Ochrophyta</taxon>
        <taxon>Bacillariophyta</taxon>
        <taxon>Mediophyceae</taxon>
        <taxon>Biddulphiophycidae</taxon>
        <taxon>Eupodiscales</taxon>
        <taxon>Odontellaceae</taxon>
        <taxon>Pseudictyota</taxon>
    </lineage>
</organism>